<organism evidence="1 2">
    <name type="scientific">Rhizoclosmatium globosum</name>
    <dbReference type="NCBI Taxonomy" id="329046"/>
    <lineage>
        <taxon>Eukaryota</taxon>
        <taxon>Fungi</taxon>
        <taxon>Fungi incertae sedis</taxon>
        <taxon>Chytridiomycota</taxon>
        <taxon>Chytridiomycota incertae sedis</taxon>
        <taxon>Chytridiomycetes</taxon>
        <taxon>Chytridiales</taxon>
        <taxon>Chytriomycetaceae</taxon>
        <taxon>Rhizoclosmatium</taxon>
    </lineage>
</organism>
<evidence type="ECO:0000313" key="1">
    <source>
        <dbReference type="EMBL" id="ORY34408.1"/>
    </source>
</evidence>
<dbReference type="AlphaFoldDB" id="A0A1Y2BHZ2"/>
<name>A0A1Y2BHZ2_9FUNG</name>
<dbReference type="EMBL" id="MCGO01000063">
    <property type="protein sequence ID" value="ORY34408.1"/>
    <property type="molecule type" value="Genomic_DNA"/>
</dbReference>
<reference evidence="1 2" key="1">
    <citation type="submission" date="2016-07" db="EMBL/GenBank/DDBJ databases">
        <title>Pervasive Adenine N6-methylation of Active Genes in Fungi.</title>
        <authorList>
            <consortium name="DOE Joint Genome Institute"/>
            <person name="Mondo S.J."/>
            <person name="Dannebaum R.O."/>
            <person name="Kuo R.C."/>
            <person name="Labutti K."/>
            <person name="Haridas S."/>
            <person name="Kuo A."/>
            <person name="Salamov A."/>
            <person name="Ahrendt S.R."/>
            <person name="Lipzen A."/>
            <person name="Sullivan W."/>
            <person name="Andreopoulos W.B."/>
            <person name="Clum A."/>
            <person name="Lindquist E."/>
            <person name="Daum C."/>
            <person name="Ramamoorthy G.K."/>
            <person name="Gryganskyi A."/>
            <person name="Culley D."/>
            <person name="Magnuson J.K."/>
            <person name="James T.Y."/>
            <person name="O'Malley M.A."/>
            <person name="Stajich J.E."/>
            <person name="Spatafora J.W."/>
            <person name="Visel A."/>
            <person name="Grigoriev I.V."/>
        </authorList>
    </citation>
    <scope>NUCLEOTIDE SEQUENCE [LARGE SCALE GENOMIC DNA]</scope>
    <source>
        <strain evidence="1 2">JEL800</strain>
    </source>
</reference>
<proteinExistence type="predicted"/>
<gene>
    <name evidence="1" type="ORF">BCR33DRAFT_722803</name>
</gene>
<protein>
    <submittedName>
        <fullName evidence="1">Uncharacterized protein</fullName>
    </submittedName>
</protein>
<comment type="caution">
    <text evidence="1">The sequence shown here is derived from an EMBL/GenBank/DDBJ whole genome shotgun (WGS) entry which is preliminary data.</text>
</comment>
<accession>A0A1Y2BHZ2</accession>
<evidence type="ECO:0000313" key="2">
    <source>
        <dbReference type="Proteomes" id="UP000193642"/>
    </source>
</evidence>
<feature type="non-terminal residue" evidence="1">
    <location>
        <position position="55"/>
    </location>
</feature>
<keyword evidence="2" id="KW-1185">Reference proteome</keyword>
<sequence>MQIRRTHNRDLQIASQLTGCCNGHSGLNLKTSTLHLHIKHINNHPIRRIPTVPTL</sequence>
<dbReference type="Proteomes" id="UP000193642">
    <property type="component" value="Unassembled WGS sequence"/>
</dbReference>